<accession>A0A1J4N5E6</accession>
<dbReference type="SUPFAM" id="SSF51735">
    <property type="entry name" value="NAD(P)-binding Rossmann-fold domains"/>
    <property type="match status" value="1"/>
</dbReference>
<dbReference type="InterPro" id="IPR002347">
    <property type="entry name" value="SDR_fam"/>
</dbReference>
<dbReference type="PRINTS" id="PR00081">
    <property type="entry name" value="GDHRDH"/>
</dbReference>
<sequence>MTTPRHIGRTSAPDRGLDRLLDRTVLLGYSRLGYAIRRRHWPAGDPRPGALAGRTALVTGGGSGLGEATVLGLARLGARVHVLVRSPERAAPAIARIERLLRAEGRVADLRIERCDVSDPAMIDAFAEDFCARAGGSIGLDVLVHNAGVMPPERTESVEGHELSVATHVLGPIRLTERLLPALRRSECGARVVLVASGGMYTQPLPVDDPEFEHGSYRGAVAYARSKRMQVELAPILDRRWSPDRIATFVMHPGWADTPGLARSLPAFRTLTRPLLRPAEAGADTAVWLAATEPTPPSGTFWHDRRRRPTSYRSATRPGRGETDELWTWAAAAAGLERP</sequence>
<keyword evidence="3" id="KW-1185">Reference proteome</keyword>
<dbReference type="InterPro" id="IPR036291">
    <property type="entry name" value="NAD(P)-bd_dom_sf"/>
</dbReference>
<evidence type="ECO:0000313" key="3">
    <source>
        <dbReference type="Proteomes" id="UP000033772"/>
    </source>
</evidence>
<evidence type="ECO:0000313" key="2">
    <source>
        <dbReference type="EMBL" id="OIJ26755.1"/>
    </source>
</evidence>
<feature type="region of interest" description="Disordered" evidence="1">
    <location>
        <begin position="299"/>
        <end position="322"/>
    </location>
</feature>
<dbReference type="AlphaFoldDB" id="A0A1J4N5E6"/>
<dbReference type="Gene3D" id="3.40.50.720">
    <property type="entry name" value="NAD(P)-binding Rossmann-like Domain"/>
    <property type="match status" value="1"/>
</dbReference>
<gene>
    <name evidence="2" type="ORF">UG56_010970</name>
</gene>
<evidence type="ECO:0000256" key="1">
    <source>
        <dbReference type="SAM" id="MobiDB-lite"/>
    </source>
</evidence>
<dbReference type="InterPro" id="IPR052992">
    <property type="entry name" value="SDR_member_12"/>
</dbReference>
<dbReference type="PANTHER" id="PTHR44656">
    <property type="entry name" value="DEHYDROGENASE/REDUCTASE SDR FAMILY MEMBER 12"/>
    <property type="match status" value="1"/>
</dbReference>
<protein>
    <submittedName>
        <fullName evidence="2">Dehydrogenase</fullName>
    </submittedName>
</protein>
<dbReference type="Proteomes" id="UP000033772">
    <property type="component" value="Unassembled WGS sequence"/>
</dbReference>
<proteinExistence type="predicted"/>
<dbReference type="OrthoDB" id="3772961at2"/>
<dbReference type="RefSeq" id="WP_045549469.1">
    <property type="nucleotide sequence ID" value="NZ_JZDQ02000013.1"/>
</dbReference>
<organism evidence="2 3">
    <name type="scientific">Nocardioides luteus</name>
    <dbReference type="NCBI Taxonomy" id="1844"/>
    <lineage>
        <taxon>Bacteria</taxon>
        <taxon>Bacillati</taxon>
        <taxon>Actinomycetota</taxon>
        <taxon>Actinomycetes</taxon>
        <taxon>Propionibacteriales</taxon>
        <taxon>Nocardioidaceae</taxon>
        <taxon>Nocardioides</taxon>
    </lineage>
</organism>
<name>A0A1J4N5E6_9ACTN</name>
<dbReference type="PANTHER" id="PTHR44656:SF7">
    <property type="entry name" value="DEHYDROGENASE_REDUCTASE SDR FAMILY MEMBER 12"/>
    <property type="match status" value="1"/>
</dbReference>
<dbReference type="STRING" id="1844.UG56_010970"/>
<dbReference type="EMBL" id="JZDQ02000013">
    <property type="protein sequence ID" value="OIJ26755.1"/>
    <property type="molecule type" value="Genomic_DNA"/>
</dbReference>
<reference evidence="2" key="1">
    <citation type="submission" date="2016-10" db="EMBL/GenBank/DDBJ databases">
        <title>Draft Genome Sequence of Nocardioides luteus Strain BAFB, an Alkane-Degrading Bacterium Isolated from JP-7 Polluted Soil.</title>
        <authorList>
            <person name="Brown L."/>
            <person name="Ruiz O.N."/>
            <person name="Gunasekera T."/>
        </authorList>
    </citation>
    <scope>NUCLEOTIDE SEQUENCE [LARGE SCALE GENOMIC DNA]</scope>
    <source>
        <strain evidence="2">BAFB</strain>
    </source>
</reference>
<comment type="caution">
    <text evidence="2">The sequence shown here is derived from an EMBL/GenBank/DDBJ whole genome shotgun (WGS) entry which is preliminary data.</text>
</comment>
<dbReference type="Pfam" id="PF00106">
    <property type="entry name" value="adh_short"/>
    <property type="match status" value="1"/>
</dbReference>